<dbReference type="AlphaFoldDB" id="A0AAJ0G985"/>
<evidence type="ECO:0000313" key="2">
    <source>
        <dbReference type="Proteomes" id="UP001271007"/>
    </source>
</evidence>
<keyword evidence="2" id="KW-1185">Reference proteome</keyword>
<proteinExistence type="predicted"/>
<sequence length="264" mass="30144">MASTSSNIFPFCKLPVELQDWIYDYCIEDADQVYIITKGPLKGKIMSTHPLTRVCRSTRRDLGTRLVAAAPATVTAPVIYFDFSTFRRYVKALEHNSGSAAFNVTTGAHKLVVRLFVTASCSESLDVLRLERDCRWLKDKTKHAHSFNIVYRAGHIEDLGQAKTIVGGIYNSQPMPHSHASHDPRGLWWSGRDRDPDSGWDLIRWCIHRHAWEMTERRKVENARRTLDTTDDFFSLGHIDANHWRGRESIAQRESAIDAQAEAF</sequence>
<gene>
    <name evidence="1" type="ORF">LTR09_004921</name>
</gene>
<evidence type="ECO:0000313" key="1">
    <source>
        <dbReference type="EMBL" id="KAK3054143.1"/>
    </source>
</evidence>
<dbReference type="Proteomes" id="UP001271007">
    <property type="component" value="Unassembled WGS sequence"/>
</dbReference>
<reference evidence="1" key="1">
    <citation type="submission" date="2023-04" db="EMBL/GenBank/DDBJ databases">
        <title>Black Yeasts Isolated from many extreme environments.</title>
        <authorList>
            <person name="Coleine C."/>
            <person name="Stajich J.E."/>
            <person name="Selbmann L."/>
        </authorList>
    </citation>
    <scope>NUCLEOTIDE SEQUENCE</scope>
    <source>
        <strain evidence="1">CCFEE 5312</strain>
    </source>
</reference>
<accession>A0AAJ0G985</accession>
<protein>
    <submittedName>
        <fullName evidence="1">Uncharacterized protein</fullName>
    </submittedName>
</protein>
<dbReference type="EMBL" id="JAWDJX010000013">
    <property type="protein sequence ID" value="KAK3054143.1"/>
    <property type="molecule type" value="Genomic_DNA"/>
</dbReference>
<comment type="caution">
    <text evidence="1">The sequence shown here is derived from an EMBL/GenBank/DDBJ whole genome shotgun (WGS) entry which is preliminary data.</text>
</comment>
<name>A0AAJ0G985_9PEZI</name>
<organism evidence="1 2">
    <name type="scientific">Extremus antarcticus</name>
    <dbReference type="NCBI Taxonomy" id="702011"/>
    <lineage>
        <taxon>Eukaryota</taxon>
        <taxon>Fungi</taxon>
        <taxon>Dikarya</taxon>
        <taxon>Ascomycota</taxon>
        <taxon>Pezizomycotina</taxon>
        <taxon>Dothideomycetes</taxon>
        <taxon>Dothideomycetidae</taxon>
        <taxon>Mycosphaerellales</taxon>
        <taxon>Extremaceae</taxon>
        <taxon>Extremus</taxon>
    </lineage>
</organism>